<accession>A0A1J5SBY4</accession>
<sequence>MKRLFIAVALASISISAFAAPKSFNIEPTLTTLRFEYTQLGFSNQMHLFDKLNGKILVDCEAKTGSVEVTIDATSVNSGYALIDEHIQDEDFFDSTKYPTITFKSDTMNFDCDKPGRIEGNLTVKGVTKPASMTVTSFQTLRNPALNKDLIGANAIAKFKRTDFNMGKYTPYISDEVTLLIGLEATKE</sequence>
<evidence type="ECO:0000313" key="2">
    <source>
        <dbReference type="EMBL" id="OIR01560.1"/>
    </source>
</evidence>
<dbReference type="PANTHER" id="PTHR34406">
    <property type="entry name" value="PROTEIN YCEI"/>
    <property type="match status" value="1"/>
</dbReference>
<dbReference type="EMBL" id="MLJW01000082">
    <property type="protein sequence ID" value="OIR01560.1"/>
    <property type="molecule type" value="Genomic_DNA"/>
</dbReference>
<feature type="domain" description="Lipid/polyisoprenoid-binding YceI-like" evidence="1">
    <location>
        <begin position="23"/>
        <end position="186"/>
    </location>
</feature>
<comment type="caution">
    <text evidence="2">The sequence shown here is derived from an EMBL/GenBank/DDBJ whole genome shotgun (WGS) entry which is preliminary data.</text>
</comment>
<dbReference type="Gene3D" id="2.40.128.110">
    <property type="entry name" value="Lipid/polyisoprenoid-binding, YceI-like"/>
    <property type="match status" value="1"/>
</dbReference>
<protein>
    <submittedName>
        <fullName evidence="2">Protein YceI</fullName>
    </submittedName>
</protein>
<dbReference type="Pfam" id="PF04264">
    <property type="entry name" value="YceI"/>
    <property type="match status" value="1"/>
</dbReference>
<dbReference type="SMART" id="SM00867">
    <property type="entry name" value="YceI"/>
    <property type="match status" value="1"/>
</dbReference>
<proteinExistence type="predicted"/>
<reference evidence="2" key="1">
    <citation type="submission" date="2016-10" db="EMBL/GenBank/DDBJ databases">
        <title>Sequence of Gallionella enrichment culture.</title>
        <authorList>
            <person name="Poehlein A."/>
            <person name="Muehling M."/>
            <person name="Daniel R."/>
        </authorList>
    </citation>
    <scope>NUCLEOTIDE SEQUENCE</scope>
</reference>
<organism evidence="2">
    <name type="scientific">mine drainage metagenome</name>
    <dbReference type="NCBI Taxonomy" id="410659"/>
    <lineage>
        <taxon>unclassified sequences</taxon>
        <taxon>metagenomes</taxon>
        <taxon>ecological metagenomes</taxon>
    </lineage>
</organism>
<dbReference type="InterPro" id="IPR007372">
    <property type="entry name" value="Lipid/polyisoprenoid-bd_YceI"/>
</dbReference>
<dbReference type="SUPFAM" id="SSF101874">
    <property type="entry name" value="YceI-like"/>
    <property type="match status" value="1"/>
</dbReference>
<dbReference type="PANTHER" id="PTHR34406:SF1">
    <property type="entry name" value="PROTEIN YCEI"/>
    <property type="match status" value="1"/>
</dbReference>
<gene>
    <name evidence="2" type="primary">yceI_13</name>
    <name evidence="2" type="ORF">GALL_162710</name>
</gene>
<name>A0A1J5SBY4_9ZZZZ</name>
<dbReference type="AlphaFoldDB" id="A0A1J5SBY4"/>
<dbReference type="InterPro" id="IPR036761">
    <property type="entry name" value="TTHA0802/YceI-like_sf"/>
</dbReference>
<evidence type="ECO:0000259" key="1">
    <source>
        <dbReference type="SMART" id="SM00867"/>
    </source>
</evidence>